<dbReference type="SUPFAM" id="SSF53850">
    <property type="entry name" value="Periplasmic binding protein-like II"/>
    <property type="match status" value="1"/>
</dbReference>
<evidence type="ECO:0000313" key="5">
    <source>
        <dbReference type="Proteomes" id="UP000239462"/>
    </source>
</evidence>
<dbReference type="EMBL" id="CP026606">
    <property type="protein sequence ID" value="AVB76992.1"/>
    <property type="molecule type" value="Genomic_DNA"/>
</dbReference>
<dbReference type="KEGG" id="mmad:MMJJ_16210"/>
<dbReference type="PANTHER" id="PTHR35936">
    <property type="entry name" value="MEMBRANE-BOUND LYTIC MUREIN TRANSGLYCOSYLASE F"/>
    <property type="match status" value="1"/>
</dbReference>
<name>A0A2L1CC94_METMI</name>
<comment type="subcellular location">
    <subcellularLocation>
        <location evidence="1">Cell envelope</location>
    </subcellularLocation>
</comment>
<dbReference type="PANTHER" id="PTHR35936:SF19">
    <property type="entry name" value="AMINO-ACID-BINDING PROTEIN YXEM-RELATED"/>
    <property type="match status" value="1"/>
</dbReference>
<keyword evidence="2" id="KW-0732">Signal</keyword>
<organism evidence="4 5">
    <name type="scientific">Methanococcus maripaludis</name>
    <name type="common">Methanococcus deltae</name>
    <dbReference type="NCBI Taxonomy" id="39152"/>
    <lineage>
        <taxon>Archaea</taxon>
        <taxon>Methanobacteriati</taxon>
        <taxon>Methanobacteriota</taxon>
        <taxon>Methanomada group</taxon>
        <taxon>Methanococci</taxon>
        <taxon>Methanococcales</taxon>
        <taxon>Methanococcaceae</taxon>
        <taxon>Methanococcus</taxon>
    </lineage>
</organism>
<evidence type="ECO:0000256" key="2">
    <source>
        <dbReference type="ARBA" id="ARBA00022729"/>
    </source>
</evidence>
<evidence type="ECO:0000256" key="1">
    <source>
        <dbReference type="ARBA" id="ARBA00004196"/>
    </source>
</evidence>
<feature type="domain" description="Solute-binding protein family 3/N-terminal" evidence="3">
    <location>
        <begin position="37"/>
        <end position="254"/>
    </location>
</feature>
<reference evidence="5" key="1">
    <citation type="journal article" date="2018" name="Genome Announc.">
        <title>Complete Genome Sequence of the Methanococcus maripaludis Type Strain JJ (DSM 2067), a Model for Selenoprotein Synthesis in Archaea.</title>
        <authorList>
            <person name="Poehlein A."/>
            <person name="Heym D."/>
            <person name="Quitzke V."/>
            <person name="Fersch J."/>
            <person name="Daniel R."/>
            <person name="Rother M."/>
        </authorList>
    </citation>
    <scope>NUCLEOTIDE SEQUENCE [LARGE SCALE GENOMIC DNA]</scope>
    <source>
        <strain evidence="5">DSM 2067</strain>
    </source>
</reference>
<dbReference type="SMART" id="SM00062">
    <property type="entry name" value="PBPb"/>
    <property type="match status" value="1"/>
</dbReference>
<dbReference type="CDD" id="cd13530">
    <property type="entry name" value="PBP2_peptides_like"/>
    <property type="match status" value="1"/>
</dbReference>
<gene>
    <name evidence="4" type="primary">yxeM_2</name>
    <name evidence="4" type="ORF">MMJJ_16210</name>
</gene>
<dbReference type="AlphaFoldDB" id="A0A2L1CC94"/>
<protein>
    <submittedName>
        <fullName evidence="4">Putative amino-acid-binding protein YxeM</fullName>
    </submittedName>
</protein>
<dbReference type="Pfam" id="PF00497">
    <property type="entry name" value="SBP_bac_3"/>
    <property type="match status" value="1"/>
</dbReference>
<proteinExistence type="predicted"/>
<dbReference type="Proteomes" id="UP000239462">
    <property type="component" value="Chromosome"/>
</dbReference>
<dbReference type="GeneID" id="36102705"/>
<accession>A0A2L1CC94</accession>
<evidence type="ECO:0000313" key="4">
    <source>
        <dbReference type="EMBL" id="AVB76992.1"/>
    </source>
</evidence>
<dbReference type="PROSITE" id="PS01039">
    <property type="entry name" value="SBP_BACTERIAL_3"/>
    <property type="match status" value="1"/>
</dbReference>
<dbReference type="InterPro" id="IPR001638">
    <property type="entry name" value="Solute-binding_3/MltF_N"/>
</dbReference>
<evidence type="ECO:0000259" key="3">
    <source>
        <dbReference type="SMART" id="SM00062"/>
    </source>
</evidence>
<dbReference type="PROSITE" id="PS51257">
    <property type="entry name" value="PROKAR_LIPOPROTEIN"/>
    <property type="match status" value="1"/>
</dbReference>
<dbReference type="InterPro" id="IPR018313">
    <property type="entry name" value="SBP_3_CS"/>
</dbReference>
<sequence length="254" mass="29057">MKIPTILVIISSVLILTSFSGCISSYGKEYNTVTPGVLTVGITPEMPPQQYYEEGELKGFDIDLMKEIANNMGLKPEFKIYEYGGAHEALLNGEIDCLPSMTISPERKEDMDFSRAYIQTYVVVAVFENSPYRELKDLNGKNIAVVTNTYTEDWAKDYLGSINANIKSYDSIQGLVSDIYSKNIDAVVTDQIQLDYYSKQKSFESRLIFEKMTIEYWAIAVKKDNHDLQNEINDALFELEENEALYELKNKWYD</sequence>
<dbReference type="RefSeq" id="WP_104838372.1">
    <property type="nucleotide sequence ID" value="NZ_CP026606.1"/>
</dbReference>
<dbReference type="Gene3D" id="3.40.190.10">
    <property type="entry name" value="Periplasmic binding protein-like II"/>
    <property type="match status" value="2"/>
</dbReference>